<evidence type="ECO:0000313" key="7">
    <source>
        <dbReference type="EMBL" id="TVY48729.1"/>
    </source>
</evidence>
<keyword evidence="2 4" id="KW-0863">Zinc-finger</keyword>
<keyword evidence="8" id="KW-1185">Reference proteome</keyword>
<evidence type="ECO:0000256" key="3">
    <source>
        <dbReference type="ARBA" id="ARBA00022833"/>
    </source>
</evidence>
<feature type="region of interest" description="Disordered" evidence="5">
    <location>
        <begin position="64"/>
        <end position="90"/>
    </location>
</feature>
<feature type="compositionally biased region" description="Acidic residues" evidence="5">
    <location>
        <begin position="439"/>
        <end position="469"/>
    </location>
</feature>
<sequence length="488" mass="54217">MASEDQAILLAKISQLAGQINRHKNSQTSDHQTQYMPSMSANTYPSMRSQCFDKHTANASQDYAQPSAAWAPSRGGYSSRGHRGRGRGAGHVHRNRTLVLNGSISAPEDSSTSQLATNDNPKAVPAWVTKKDRHLQLINTNVFEKDSQIRAKAMEETRKQKLMQRDVREKGKFNRHLQRLATNNYGALAPQEHSATAPANYEINVQGIQFRVAKNGSKLLKVPGDLNAANATPKTALIGGVRFYRSKNGNMYRSGIVKAHRYERLPSTLARMPLLPCNTDLHDTRKNALIKKINEPCKMFTNTGTCSKGPRCRYIHDASKVAVCKEFLLKGSCPSGESCDLSHDLTPERTPNCLHFAKGNCSNANCRYTHVRVSPSALVCRPFAIYGYCEKGTSCEDRHIHECPDFSNTGTCTTRGCKLPHRHKASVMRTNSSRRDASAEDESSDLSSDEDEEIDDDDVDSDDLDEEYFGENGKPDAESMQQDYVQLS</sequence>
<dbReference type="PANTHER" id="PTHR46156">
    <property type="entry name" value="CCCH ZINGC FINGER"/>
    <property type="match status" value="1"/>
</dbReference>
<feature type="domain" description="C3H1-type" evidence="6">
    <location>
        <begin position="291"/>
        <end position="319"/>
    </location>
</feature>
<accession>A0A8H8S7T7</accession>
<dbReference type="Proteomes" id="UP000443090">
    <property type="component" value="Unassembled WGS sequence"/>
</dbReference>
<gene>
    <name evidence="7" type="primary">SPBC337.12</name>
    <name evidence="7" type="ORF">LOCC1_G002314</name>
</gene>
<dbReference type="GO" id="GO:0005634">
    <property type="term" value="C:nucleus"/>
    <property type="evidence" value="ECO:0007669"/>
    <property type="project" value="TreeGrafter"/>
</dbReference>
<keyword evidence="3 4" id="KW-0862">Zinc</keyword>
<dbReference type="InterPro" id="IPR000571">
    <property type="entry name" value="Znf_CCCH"/>
</dbReference>
<feature type="zinc finger region" description="C3H1-type" evidence="4">
    <location>
        <begin position="291"/>
        <end position="319"/>
    </location>
</feature>
<feature type="compositionally biased region" description="Basic residues" evidence="5">
    <location>
        <begin position="80"/>
        <end position="90"/>
    </location>
</feature>
<dbReference type="InterPro" id="IPR036855">
    <property type="entry name" value="Znf_CCCH_sf"/>
</dbReference>
<dbReference type="SMART" id="SM00356">
    <property type="entry name" value="ZnF_C3H1"/>
    <property type="match status" value="4"/>
</dbReference>
<dbReference type="Gene3D" id="6.10.250.3220">
    <property type="match status" value="1"/>
</dbReference>
<feature type="domain" description="C3H1-type" evidence="6">
    <location>
        <begin position="323"/>
        <end position="346"/>
    </location>
</feature>
<comment type="caution">
    <text evidence="7">The sequence shown here is derived from an EMBL/GenBank/DDBJ whole genome shotgun (WGS) entry which is preliminary data.</text>
</comment>
<evidence type="ECO:0000256" key="4">
    <source>
        <dbReference type="PROSITE-ProRule" id="PRU00723"/>
    </source>
</evidence>
<dbReference type="FunFam" id="4.10.1000.10:FF:000035">
    <property type="entry name" value="CCCH zinc finger protein, variant"/>
    <property type="match status" value="1"/>
</dbReference>
<dbReference type="AlphaFoldDB" id="A0A8H8S7T7"/>
<evidence type="ECO:0000256" key="2">
    <source>
        <dbReference type="ARBA" id="ARBA00022771"/>
    </source>
</evidence>
<feature type="zinc finger region" description="C3H1-type" evidence="4">
    <location>
        <begin position="374"/>
        <end position="402"/>
    </location>
</feature>
<name>A0A8H8S7T7_9HELO</name>
<dbReference type="PROSITE" id="PS50103">
    <property type="entry name" value="ZF_C3H1"/>
    <property type="match status" value="4"/>
</dbReference>
<organism evidence="7 8">
    <name type="scientific">Lachnellula occidentalis</name>
    <dbReference type="NCBI Taxonomy" id="215460"/>
    <lineage>
        <taxon>Eukaryota</taxon>
        <taxon>Fungi</taxon>
        <taxon>Dikarya</taxon>
        <taxon>Ascomycota</taxon>
        <taxon>Pezizomycotina</taxon>
        <taxon>Leotiomycetes</taxon>
        <taxon>Helotiales</taxon>
        <taxon>Lachnaceae</taxon>
        <taxon>Lachnellula</taxon>
    </lineage>
</organism>
<evidence type="ECO:0000256" key="5">
    <source>
        <dbReference type="SAM" id="MobiDB-lite"/>
    </source>
</evidence>
<dbReference type="Pfam" id="PF00642">
    <property type="entry name" value="zf-CCCH"/>
    <property type="match status" value="1"/>
</dbReference>
<feature type="zinc finger region" description="C3H1-type" evidence="4">
    <location>
        <begin position="347"/>
        <end position="373"/>
    </location>
</feature>
<keyword evidence="1 4" id="KW-0479">Metal-binding</keyword>
<reference evidence="7 8" key="1">
    <citation type="submission" date="2018-05" db="EMBL/GenBank/DDBJ databases">
        <title>Genome sequencing and assembly of the regulated plant pathogen Lachnellula willkommii and related sister species for the development of diagnostic species identification markers.</title>
        <authorList>
            <person name="Giroux E."/>
            <person name="Bilodeau G."/>
        </authorList>
    </citation>
    <scope>NUCLEOTIDE SEQUENCE [LARGE SCALE GENOMIC DNA]</scope>
    <source>
        <strain evidence="7 8">CBS 160.35</strain>
    </source>
</reference>
<feature type="compositionally biased region" description="Polar residues" evidence="5">
    <location>
        <begin position="479"/>
        <end position="488"/>
    </location>
</feature>
<dbReference type="SUPFAM" id="SSF90229">
    <property type="entry name" value="CCCH zinc finger"/>
    <property type="match status" value="3"/>
</dbReference>
<evidence type="ECO:0000313" key="8">
    <source>
        <dbReference type="Proteomes" id="UP000443090"/>
    </source>
</evidence>
<proteinExistence type="predicted"/>
<dbReference type="OrthoDB" id="410307at2759"/>
<feature type="domain" description="C3H1-type" evidence="6">
    <location>
        <begin position="347"/>
        <end position="373"/>
    </location>
</feature>
<dbReference type="PANTHER" id="PTHR46156:SF1">
    <property type="entry name" value="ZINC FINGER CCCH DOMAIN-CONTAINING PROTEIN 3"/>
    <property type="match status" value="1"/>
</dbReference>
<protein>
    <submittedName>
        <fullName evidence="7">Zinc finger CCCH domain-containing protein</fullName>
    </submittedName>
</protein>
<evidence type="ECO:0000259" key="6">
    <source>
        <dbReference type="PROSITE" id="PS50103"/>
    </source>
</evidence>
<dbReference type="GO" id="GO:0008270">
    <property type="term" value="F:zinc ion binding"/>
    <property type="evidence" value="ECO:0007669"/>
    <property type="project" value="UniProtKB-KW"/>
</dbReference>
<dbReference type="Gene3D" id="4.10.1000.10">
    <property type="entry name" value="Zinc finger, CCCH-type"/>
    <property type="match status" value="2"/>
</dbReference>
<feature type="zinc finger region" description="C3H1-type" evidence="4">
    <location>
        <begin position="323"/>
        <end position="346"/>
    </location>
</feature>
<feature type="region of interest" description="Disordered" evidence="5">
    <location>
        <begin position="428"/>
        <end position="488"/>
    </location>
</feature>
<feature type="domain" description="C3H1-type" evidence="6">
    <location>
        <begin position="374"/>
        <end position="402"/>
    </location>
</feature>
<dbReference type="EMBL" id="QGMI01000035">
    <property type="protein sequence ID" value="TVY48729.1"/>
    <property type="molecule type" value="Genomic_DNA"/>
</dbReference>
<evidence type="ECO:0000256" key="1">
    <source>
        <dbReference type="ARBA" id="ARBA00022723"/>
    </source>
</evidence>